<gene>
    <name evidence="2" type="ORF">ROZALSC1DRAFT_29123</name>
</gene>
<proteinExistence type="predicted"/>
<sequence length="385" mass="43317">MKLARRPPLSLEVQVKVLAAPITMYDHPLLLQSNLPGHACVGQIISLGSQVTSVTLGLSIGSIVAIYRPVGCMSEYLNVTTNEILTEIPRELQTSLPILSEGQRILVNNGDSGVTSSSFLYEVGQALIQLALKHKLRISSTVQNSMQSRLVGSNVNYIDVNDTSLYYSDYLGGFDAIFDGHVPTKNFSTISQRHHRKLFKSLKEGGHLIIYGIMTTRVIDNLEKSLKRSRKDSFNTGVPIKEPSLNIQTQGNSSTLNEPMNNPYNVNSNLHPQSEQYKNSPTSKELSMETAKTLAWYGLQKLKVWERKSVTLFDFWKYYDRHKDEVRMDLRKLFSMTMDGLLKPQVDVTSMNEAAELLSRMDDFSRNETNFASRDEFSGQIVLVN</sequence>
<accession>A0A4V1IZU3</accession>
<evidence type="ECO:0000313" key="2">
    <source>
        <dbReference type="EMBL" id="RKP19259.1"/>
    </source>
</evidence>
<evidence type="ECO:0000313" key="3">
    <source>
        <dbReference type="Proteomes" id="UP000281549"/>
    </source>
</evidence>
<dbReference type="EMBL" id="ML005259">
    <property type="protein sequence ID" value="RKP19259.1"/>
    <property type="molecule type" value="Genomic_DNA"/>
</dbReference>
<evidence type="ECO:0000256" key="1">
    <source>
        <dbReference type="SAM" id="MobiDB-lite"/>
    </source>
</evidence>
<name>A0A4V1IZU3_ROZAC</name>
<dbReference type="Gene3D" id="3.90.180.10">
    <property type="entry name" value="Medium-chain alcohol dehydrogenases, catalytic domain"/>
    <property type="match status" value="1"/>
</dbReference>
<dbReference type="InterPro" id="IPR011032">
    <property type="entry name" value="GroES-like_sf"/>
</dbReference>
<dbReference type="AlphaFoldDB" id="A0A4V1IZU3"/>
<protein>
    <submittedName>
        <fullName evidence="2">Uncharacterized protein</fullName>
    </submittedName>
</protein>
<dbReference type="Proteomes" id="UP000281549">
    <property type="component" value="Unassembled WGS sequence"/>
</dbReference>
<dbReference type="Gene3D" id="3.40.50.720">
    <property type="entry name" value="NAD(P)-binding Rossmann-like Domain"/>
    <property type="match status" value="1"/>
</dbReference>
<dbReference type="SUPFAM" id="SSF50129">
    <property type="entry name" value="GroES-like"/>
    <property type="match status" value="1"/>
</dbReference>
<reference evidence="3" key="1">
    <citation type="journal article" date="2018" name="Nat. Microbiol.">
        <title>Leveraging single-cell genomics to expand the fungal tree of life.</title>
        <authorList>
            <person name="Ahrendt S.R."/>
            <person name="Quandt C.A."/>
            <person name="Ciobanu D."/>
            <person name="Clum A."/>
            <person name="Salamov A."/>
            <person name="Andreopoulos B."/>
            <person name="Cheng J.F."/>
            <person name="Woyke T."/>
            <person name="Pelin A."/>
            <person name="Henrissat B."/>
            <person name="Reynolds N.K."/>
            <person name="Benny G.L."/>
            <person name="Smith M.E."/>
            <person name="James T.Y."/>
            <person name="Grigoriev I.V."/>
        </authorList>
    </citation>
    <scope>NUCLEOTIDE SEQUENCE [LARGE SCALE GENOMIC DNA]</scope>
    <source>
        <strain evidence="3">CSF55</strain>
    </source>
</reference>
<feature type="region of interest" description="Disordered" evidence="1">
    <location>
        <begin position="233"/>
        <end position="280"/>
    </location>
</feature>
<feature type="compositionally biased region" description="Polar residues" evidence="1">
    <location>
        <begin position="245"/>
        <end position="280"/>
    </location>
</feature>
<organism evidence="2 3">
    <name type="scientific">Rozella allomycis (strain CSF55)</name>
    <dbReference type="NCBI Taxonomy" id="988480"/>
    <lineage>
        <taxon>Eukaryota</taxon>
        <taxon>Fungi</taxon>
        <taxon>Fungi incertae sedis</taxon>
        <taxon>Cryptomycota</taxon>
        <taxon>Cryptomycota incertae sedis</taxon>
        <taxon>Rozella</taxon>
    </lineage>
</organism>